<gene>
    <name evidence="2" type="ORF">HPHI1048_LOCUS145</name>
</gene>
<feature type="compositionally biased region" description="Basic and acidic residues" evidence="1">
    <location>
        <begin position="207"/>
        <end position="227"/>
    </location>
</feature>
<feature type="region of interest" description="Disordered" evidence="1">
    <location>
        <begin position="1"/>
        <end position="49"/>
    </location>
</feature>
<feature type="region of interest" description="Disordered" evidence="1">
    <location>
        <begin position="293"/>
        <end position="336"/>
    </location>
</feature>
<feature type="region of interest" description="Disordered" evidence="1">
    <location>
        <begin position="176"/>
        <end position="235"/>
    </location>
</feature>
<dbReference type="AlphaFoldDB" id="A0A7S0H4N7"/>
<proteinExistence type="predicted"/>
<accession>A0A7S0H4N7</accession>
<name>A0A7S0H4N7_9CRYP</name>
<feature type="compositionally biased region" description="Polar residues" evidence="1">
    <location>
        <begin position="1"/>
        <end position="10"/>
    </location>
</feature>
<reference evidence="2" key="1">
    <citation type="submission" date="2021-01" db="EMBL/GenBank/DDBJ databases">
        <authorList>
            <person name="Corre E."/>
            <person name="Pelletier E."/>
            <person name="Niang G."/>
            <person name="Scheremetjew M."/>
            <person name="Finn R."/>
            <person name="Kale V."/>
            <person name="Holt S."/>
            <person name="Cochrane G."/>
            <person name="Meng A."/>
            <person name="Brown T."/>
            <person name="Cohen L."/>
        </authorList>
    </citation>
    <scope>NUCLEOTIDE SEQUENCE</scope>
    <source>
        <strain evidence="2">CCMP325</strain>
    </source>
</reference>
<sequence length="366" mass="41139">MARTSDTSVGSPLVVRQLSPRKHHDSSVEQKQRSNQRALSDSPRASNSITSGVDFSLIRTILHHNRNIKKGRIRPVRKDGASKTLPTKDKISSPKTKFVSESEHHEADDLIDKKSAPGIRTQDDIVSPQPTRHVSTAFHPVLTSPKPSVSSSTTPEFLDSSLLLDDFLTIMPGDYWTSRNMPSYPRGSAKRPETSPGKGTLKSPSGTDDRFQRQSNRDSRHQPEKNHPGLTNYCMYSTGNPKLFLETSPSRQERRADKTDHFLRQINYSASNRQAETSLMQSNDRFEVHSQALRANEKYRHSRSPELKDSSRRPASSLSVGSRVRDDAMTEENSSLDRKMNKLNVLIPQVLSSPDYEDEGPFSPHL</sequence>
<evidence type="ECO:0000256" key="1">
    <source>
        <dbReference type="SAM" id="MobiDB-lite"/>
    </source>
</evidence>
<feature type="compositionally biased region" description="Basic and acidic residues" evidence="1">
    <location>
        <begin position="76"/>
        <end position="115"/>
    </location>
</feature>
<feature type="compositionally biased region" description="Polar residues" evidence="1">
    <location>
        <begin position="33"/>
        <end position="49"/>
    </location>
</feature>
<feature type="region of interest" description="Disordered" evidence="1">
    <location>
        <begin position="69"/>
        <end position="127"/>
    </location>
</feature>
<protein>
    <submittedName>
        <fullName evidence="2">Uncharacterized protein</fullName>
    </submittedName>
</protein>
<evidence type="ECO:0000313" key="2">
    <source>
        <dbReference type="EMBL" id="CAD8465507.1"/>
    </source>
</evidence>
<dbReference type="EMBL" id="HBEO01000205">
    <property type="protein sequence ID" value="CAD8465507.1"/>
    <property type="molecule type" value="Transcribed_RNA"/>
</dbReference>
<organism evidence="2">
    <name type="scientific">Hanusia phi</name>
    <dbReference type="NCBI Taxonomy" id="3032"/>
    <lineage>
        <taxon>Eukaryota</taxon>
        <taxon>Cryptophyceae</taxon>
        <taxon>Pyrenomonadales</taxon>
        <taxon>Geminigeraceae</taxon>
        <taxon>Hanusia</taxon>
    </lineage>
</organism>
<feature type="compositionally biased region" description="Basic and acidic residues" evidence="1">
    <location>
        <begin position="295"/>
        <end position="312"/>
    </location>
</feature>